<dbReference type="Proteomes" id="UP000692954">
    <property type="component" value="Unassembled WGS sequence"/>
</dbReference>
<protein>
    <submittedName>
        <fullName evidence="1">Uncharacterized protein</fullName>
    </submittedName>
</protein>
<comment type="caution">
    <text evidence="1">The sequence shown here is derived from an EMBL/GenBank/DDBJ whole genome shotgun (WGS) entry which is preliminary data.</text>
</comment>
<gene>
    <name evidence="1" type="ORF">PSON_ATCC_30995.1.T2450020</name>
</gene>
<accession>A0A8S1RR89</accession>
<name>A0A8S1RR89_9CILI</name>
<organism evidence="1 2">
    <name type="scientific">Paramecium sonneborni</name>
    <dbReference type="NCBI Taxonomy" id="65129"/>
    <lineage>
        <taxon>Eukaryota</taxon>
        <taxon>Sar</taxon>
        <taxon>Alveolata</taxon>
        <taxon>Ciliophora</taxon>
        <taxon>Intramacronucleata</taxon>
        <taxon>Oligohymenophorea</taxon>
        <taxon>Peniculida</taxon>
        <taxon>Parameciidae</taxon>
        <taxon>Paramecium</taxon>
    </lineage>
</organism>
<sequence>MIELTEPIRQQNDLEYYNNILQPLRKGVFHLDQSNFQKQIDILKKRVIQLNSIGPTPKIKQELDQKFKNKEQIIYLFFKNENVEFENYKRAKKILDEFQLDNYYLLLPIGIRNFVAKLLGRKTHAFAVKNEQFNKTTAQVEITLFKNAEVVIRRNIDKTRQIINGQFAKIVEMNFDIDYQSIKTMRQFIVNKNDYIKENNYYDIYGSVKEQKKYTFSKQIFEEICQIGSQRLINNINFLMEKDVSQEEKISLYENRIMPRLSQIKLNIEQIGIQDLNLYQKKFIQKININKSELVSEIQIVIEQVELTLQQLTFCSGKPIKQRQESFYKFLKNNNLIKLFYIDIVTSRFGLNYLKDTLFNLRKLCKNNSHFSSTIQNVVIDLDMTEQQQHGLLYTAMSRARNIQNLFFSGKFESDKFMIKVNENIDDFFQKHFVVCEKFFQDQYLKKLLNDEFDEVWKNLLTQAQVIRQKAMNYKK</sequence>
<dbReference type="OrthoDB" id="3691720at2759"/>
<evidence type="ECO:0000313" key="1">
    <source>
        <dbReference type="EMBL" id="CAD8129820.1"/>
    </source>
</evidence>
<dbReference type="EMBL" id="CAJJDN010000245">
    <property type="protein sequence ID" value="CAD8129820.1"/>
    <property type="molecule type" value="Genomic_DNA"/>
</dbReference>
<evidence type="ECO:0000313" key="2">
    <source>
        <dbReference type="Proteomes" id="UP000692954"/>
    </source>
</evidence>
<reference evidence="1" key="1">
    <citation type="submission" date="2021-01" db="EMBL/GenBank/DDBJ databases">
        <authorList>
            <consortium name="Genoscope - CEA"/>
            <person name="William W."/>
        </authorList>
    </citation>
    <scope>NUCLEOTIDE SEQUENCE</scope>
</reference>
<dbReference type="AlphaFoldDB" id="A0A8S1RR89"/>
<proteinExistence type="predicted"/>
<keyword evidence="2" id="KW-1185">Reference proteome</keyword>